<feature type="region of interest" description="Disordered" evidence="2">
    <location>
        <begin position="780"/>
        <end position="817"/>
    </location>
</feature>
<name>A0A3P8L261_TSUPA</name>
<feature type="region of interest" description="Disordered" evidence="2">
    <location>
        <begin position="424"/>
        <end position="466"/>
    </location>
</feature>
<feature type="compositionally biased region" description="Basic and acidic residues" evidence="2">
    <location>
        <begin position="794"/>
        <end position="807"/>
    </location>
</feature>
<reference evidence="4 5" key="1">
    <citation type="submission" date="2018-12" db="EMBL/GenBank/DDBJ databases">
        <authorList>
            <consortium name="Pathogen Informatics"/>
        </authorList>
    </citation>
    <scope>NUCLEOTIDE SEQUENCE [LARGE SCALE GENOMIC DNA]</scope>
    <source>
        <strain evidence="4 5">NCTC10741</strain>
    </source>
</reference>
<keyword evidence="1" id="KW-0233">DNA recombination</keyword>
<dbReference type="Pfam" id="PF00589">
    <property type="entry name" value="Phage_integrase"/>
    <property type="match status" value="1"/>
</dbReference>
<evidence type="ECO:0000259" key="3">
    <source>
        <dbReference type="PROSITE" id="PS51898"/>
    </source>
</evidence>
<dbReference type="Gene3D" id="1.10.443.10">
    <property type="entry name" value="Intergrase catalytic core"/>
    <property type="match status" value="1"/>
</dbReference>
<dbReference type="RefSeq" id="WP_227966713.1">
    <property type="nucleotide sequence ID" value="NZ_CP085954.1"/>
</dbReference>
<proteinExistence type="predicted"/>
<protein>
    <submittedName>
        <fullName evidence="4">Site-specific tyrosine recombinase XerC</fullName>
    </submittedName>
</protein>
<evidence type="ECO:0000313" key="4">
    <source>
        <dbReference type="EMBL" id="VDR38875.1"/>
    </source>
</evidence>
<dbReference type="GO" id="GO:0015074">
    <property type="term" value="P:DNA integration"/>
    <property type="evidence" value="ECO:0007669"/>
    <property type="project" value="InterPro"/>
</dbReference>
<evidence type="ECO:0000256" key="1">
    <source>
        <dbReference type="ARBA" id="ARBA00023172"/>
    </source>
</evidence>
<dbReference type="SUPFAM" id="SSF56349">
    <property type="entry name" value="DNA breaking-rejoining enzymes"/>
    <property type="match status" value="1"/>
</dbReference>
<sequence length="817" mass="90551">MTEPGRAPRLSPAAATAFTWQAQAALVPAAWREPIYQIDAPEHREVFRQNSRYLGRRLDFTPADCPPRFGREVAWFVWLCATDQIGKIEPAYLRWCCEAISLACQSYTHEHGHAPESITDMSSSVLLRHALLAYQARNKRLPPVNTRRGITHLIEQLHLYLSVRCTDRCWWEHDIWDLRVDPRIPQREHEPAHDMAARLGGIEPVWLREGVRFWLRVSITAELLRWSSAVERSRMAARHLGRFLTDTGHLTDPVLADDPAQLRMVFTDFAAWLRSPGASARPDRRLTGTAIEATVSQTQVFYTFMVDHADEAAAATGIARWGAVGPAHTRLWGPAFRRRAAPRNRELTWYSTGELQQMLCYLDVLAADRGRHVTITHPDGTVSLIAGLGDPQAARIWLLQALTGRRASEILMLDLDPIEPIPGFERPAAGAAPGAGTSSGHPDRTGNRSSDGVTHGVTDRGSDRVIDGVNGGATDGAAGGDDAVFVAKLRYQQTKVDGVIPTILIEQAVVNVIAEQRAWLAAEHPDWSPRYLFVPLRDHHQGRRHRPYNSYRTALSKLDRIHGLTDSTGRPLRFTQTHRLRHTRATELLNDGVPLHVVQRYLGHKSPEMTLRYAATLAATSEAEFLKHKKIGASGIDIALSPSDIYDMTQLSKRTDRILPNGVCLLPPVKTCDKGNACLTCGHFATDLSHLDELRSQHAATTALLQVRREQFHARTGRTLTDDNIWVHQRLRELHSLEQIIARLTAAEDDASAGTSSADTATVTGAGAADRLPILQIQTRGSHESALRAAPGIDTDRRGINDAREDGGEMVGRAGES</sequence>
<organism evidence="4 5">
    <name type="scientific">Tsukamurella paurometabola</name>
    <name type="common">Corynebacterium paurometabolum</name>
    <dbReference type="NCBI Taxonomy" id="2061"/>
    <lineage>
        <taxon>Bacteria</taxon>
        <taxon>Bacillati</taxon>
        <taxon>Actinomycetota</taxon>
        <taxon>Actinomycetes</taxon>
        <taxon>Mycobacteriales</taxon>
        <taxon>Tsukamurellaceae</taxon>
        <taxon>Tsukamurella</taxon>
    </lineage>
</organism>
<dbReference type="PANTHER" id="PTHR30349:SF64">
    <property type="entry name" value="PROPHAGE INTEGRASE INTD-RELATED"/>
    <property type="match status" value="1"/>
</dbReference>
<dbReference type="AlphaFoldDB" id="A0A3P8L261"/>
<dbReference type="InterPro" id="IPR002104">
    <property type="entry name" value="Integrase_catalytic"/>
</dbReference>
<feature type="compositionally biased region" description="Basic and acidic residues" evidence="2">
    <location>
        <begin position="457"/>
        <end position="466"/>
    </location>
</feature>
<accession>A0A3P8L261</accession>
<evidence type="ECO:0000256" key="2">
    <source>
        <dbReference type="SAM" id="MobiDB-lite"/>
    </source>
</evidence>
<dbReference type="GO" id="GO:0006310">
    <property type="term" value="P:DNA recombination"/>
    <property type="evidence" value="ECO:0007669"/>
    <property type="project" value="UniProtKB-KW"/>
</dbReference>
<dbReference type="PROSITE" id="PS51898">
    <property type="entry name" value="TYR_RECOMBINASE"/>
    <property type="match status" value="1"/>
</dbReference>
<evidence type="ECO:0000313" key="5">
    <source>
        <dbReference type="Proteomes" id="UP000271626"/>
    </source>
</evidence>
<dbReference type="Proteomes" id="UP000271626">
    <property type="component" value="Chromosome"/>
</dbReference>
<dbReference type="PANTHER" id="PTHR30349">
    <property type="entry name" value="PHAGE INTEGRASE-RELATED"/>
    <property type="match status" value="1"/>
</dbReference>
<gene>
    <name evidence="4" type="ORF">NCTC10741_02007</name>
</gene>
<dbReference type="InterPro" id="IPR013762">
    <property type="entry name" value="Integrase-like_cat_sf"/>
</dbReference>
<feature type="domain" description="Tyr recombinase" evidence="3">
    <location>
        <begin position="371"/>
        <end position="627"/>
    </location>
</feature>
<feature type="compositionally biased region" description="Low complexity" evidence="2">
    <location>
        <begin position="427"/>
        <end position="436"/>
    </location>
</feature>
<dbReference type="InterPro" id="IPR011010">
    <property type="entry name" value="DNA_brk_join_enz"/>
</dbReference>
<dbReference type="InterPro" id="IPR050090">
    <property type="entry name" value="Tyrosine_recombinase_XerCD"/>
</dbReference>
<dbReference type="EMBL" id="LR131273">
    <property type="protein sequence ID" value="VDR38875.1"/>
    <property type="molecule type" value="Genomic_DNA"/>
</dbReference>
<dbReference type="GO" id="GO:0003677">
    <property type="term" value="F:DNA binding"/>
    <property type="evidence" value="ECO:0007669"/>
    <property type="project" value="InterPro"/>
</dbReference>